<sequence length="117" mass="13840">MKKPIFFVMLLFWIGSNAQSSCSDLMAMVKSQDYGYTYYSYDSDAISKVTFYEVSDDSFNRYYFALVQFTSSYKEYIYQVGPRTKFNYSMDYMDSAGKAFWKYIQPYNENLNCGPDF</sequence>
<organism evidence="2 3">
    <name type="scientific">Pseudozobellia thermophila</name>
    <dbReference type="NCBI Taxonomy" id="192903"/>
    <lineage>
        <taxon>Bacteria</taxon>
        <taxon>Pseudomonadati</taxon>
        <taxon>Bacteroidota</taxon>
        <taxon>Flavobacteriia</taxon>
        <taxon>Flavobacteriales</taxon>
        <taxon>Flavobacteriaceae</taxon>
        <taxon>Pseudozobellia</taxon>
    </lineage>
</organism>
<keyword evidence="1" id="KW-0732">Signal</keyword>
<dbReference type="AlphaFoldDB" id="A0A1M6NN64"/>
<evidence type="ECO:0000313" key="3">
    <source>
        <dbReference type="Proteomes" id="UP000184543"/>
    </source>
</evidence>
<proteinExistence type="predicted"/>
<dbReference type="Proteomes" id="UP000184543">
    <property type="component" value="Unassembled WGS sequence"/>
</dbReference>
<gene>
    <name evidence="2" type="ORF">SAMN04488513_11433</name>
</gene>
<keyword evidence="3" id="KW-1185">Reference proteome</keyword>
<name>A0A1M6NN64_9FLAO</name>
<dbReference type="RefSeq" id="WP_072995587.1">
    <property type="nucleotide sequence ID" value="NZ_FQYU01000014.1"/>
</dbReference>
<accession>A0A1M6NN64</accession>
<dbReference type="OrthoDB" id="1144769at2"/>
<dbReference type="STRING" id="192903.SAMN04488513_11433"/>
<dbReference type="EMBL" id="FQYU01000014">
    <property type="protein sequence ID" value="SHJ97098.1"/>
    <property type="molecule type" value="Genomic_DNA"/>
</dbReference>
<reference evidence="3" key="1">
    <citation type="submission" date="2016-11" db="EMBL/GenBank/DDBJ databases">
        <authorList>
            <person name="Varghese N."/>
            <person name="Submissions S."/>
        </authorList>
    </citation>
    <scope>NUCLEOTIDE SEQUENCE [LARGE SCALE GENOMIC DNA]</scope>
    <source>
        <strain evidence="3">DSM 19858</strain>
    </source>
</reference>
<evidence type="ECO:0000313" key="2">
    <source>
        <dbReference type="EMBL" id="SHJ97098.1"/>
    </source>
</evidence>
<feature type="signal peptide" evidence="1">
    <location>
        <begin position="1"/>
        <end position="18"/>
    </location>
</feature>
<feature type="chain" id="PRO_5013042386" description="KTSC domain-containing protein" evidence="1">
    <location>
        <begin position="19"/>
        <end position="117"/>
    </location>
</feature>
<protein>
    <recommendedName>
        <fullName evidence="4">KTSC domain-containing protein</fullName>
    </recommendedName>
</protein>
<evidence type="ECO:0008006" key="4">
    <source>
        <dbReference type="Google" id="ProtNLM"/>
    </source>
</evidence>
<evidence type="ECO:0000256" key="1">
    <source>
        <dbReference type="SAM" id="SignalP"/>
    </source>
</evidence>